<keyword evidence="7 8" id="KW-0998">Cell outer membrane</keyword>
<feature type="domain" description="TonB-dependent receptor-like beta-barrel" evidence="10">
    <location>
        <begin position="211"/>
        <end position="678"/>
    </location>
</feature>
<dbReference type="Proteomes" id="UP000549617">
    <property type="component" value="Unassembled WGS sequence"/>
</dbReference>
<evidence type="ECO:0000256" key="3">
    <source>
        <dbReference type="ARBA" id="ARBA00022452"/>
    </source>
</evidence>
<comment type="caution">
    <text evidence="12">The sequence shown here is derived from an EMBL/GenBank/DDBJ whole genome shotgun (WGS) entry which is preliminary data.</text>
</comment>
<dbReference type="CDD" id="cd01347">
    <property type="entry name" value="ligand_gated_channel"/>
    <property type="match status" value="1"/>
</dbReference>
<evidence type="ECO:0000259" key="10">
    <source>
        <dbReference type="Pfam" id="PF00593"/>
    </source>
</evidence>
<keyword evidence="4 8" id="KW-0812">Transmembrane</keyword>
<evidence type="ECO:0000313" key="13">
    <source>
        <dbReference type="Proteomes" id="UP000549617"/>
    </source>
</evidence>
<reference evidence="12 13" key="1">
    <citation type="submission" date="2020-08" db="EMBL/GenBank/DDBJ databases">
        <title>Genomic Encyclopedia of Type Strains, Phase IV (KMG-IV): sequencing the most valuable type-strain genomes for metagenomic binning, comparative biology and taxonomic classification.</title>
        <authorList>
            <person name="Goeker M."/>
        </authorList>
    </citation>
    <scope>NUCLEOTIDE SEQUENCE [LARGE SCALE GENOMIC DNA]</scope>
    <source>
        <strain evidence="12 13">DSM 25079</strain>
    </source>
</reference>
<evidence type="ECO:0000256" key="4">
    <source>
        <dbReference type="ARBA" id="ARBA00022692"/>
    </source>
</evidence>
<dbReference type="RefSeq" id="WP_184016887.1">
    <property type="nucleotide sequence ID" value="NZ_JACIJC010000002.1"/>
</dbReference>
<name>A0A7W9AGX3_9SPHN</name>
<keyword evidence="13" id="KW-1185">Reference proteome</keyword>
<comment type="similarity">
    <text evidence="8 9">Belongs to the TonB-dependent receptor family.</text>
</comment>
<evidence type="ECO:0000256" key="9">
    <source>
        <dbReference type="RuleBase" id="RU003357"/>
    </source>
</evidence>
<keyword evidence="5 9" id="KW-0798">TonB box</keyword>
<protein>
    <submittedName>
        <fullName evidence="12">Outer membrane receptor protein involved in Fe transport</fullName>
    </submittedName>
</protein>
<dbReference type="InterPro" id="IPR012910">
    <property type="entry name" value="Plug_dom"/>
</dbReference>
<dbReference type="PROSITE" id="PS52016">
    <property type="entry name" value="TONB_DEPENDENT_REC_3"/>
    <property type="match status" value="1"/>
</dbReference>
<dbReference type="GO" id="GO:0009279">
    <property type="term" value="C:cell outer membrane"/>
    <property type="evidence" value="ECO:0007669"/>
    <property type="project" value="UniProtKB-SubCell"/>
</dbReference>
<dbReference type="EMBL" id="JACIJC010000002">
    <property type="protein sequence ID" value="MBB5685508.1"/>
    <property type="molecule type" value="Genomic_DNA"/>
</dbReference>
<evidence type="ECO:0000256" key="7">
    <source>
        <dbReference type="ARBA" id="ARBA00023237"/>
    </source>
</evidence>
<proteinExistence type="inferred from homology"/>
<dbReference type="Gene3D" id="2.170.130.10">
    <property type="entry name" value="TonB-dependent receptor, plug domain"/>
    <property type="match status" value="1"/>
</dbReference>
<comment type="subcellular location">
    <subcellularLocation>
        <location evidence="1 8">Cell outer membrane</location>
        <topology evidence="1 8">Multi-pass membrane protein</topology>
    </subcellularLocation>
</comment>
<dbReference type="InterPro" id="IPR039426">
    <property type="entry name" value="TonB-dep_rcpt-like"/>
</dbReference>
<dbReference type="InterPro" id="IPR036942">
    <property type="entry name" value="Beta-barrel_TonB_sf"/>
</dbReference>
<dbReference type="InterPro" id="IPR000531">
    <property type="entry name" value="Beta-barrel_TonB"/>
</dbReference>
<evidence type="ECO:0000313" key="12">
    <source>
        <dbReference type="EMBL" id="MBB5685508.1"/>
    </source>
</evidence>
<keyword evidence="12" id="KW-0675">Receptor</keyword>
<dbReference type="AlphaFoldDB" id="A0A7W9AGX3"/>
<keyword evidence="3 8" id="KW-1134">Transmembrane beta strand</keyword>
<evidence type="ECO:0000256" key="6">
    <source>
        <dbReference type="ARBA" id="ARBA00023136"/>
    </source>
</evidence>
<accession>A0A7W9AGX3</accession>
<feature type="domain" description="TonB-dependent receptor plug" evidence="11">
    <location>
        <begin position="36"/>
        <end position="133"/>
    </location>
</feature>
<gene>
    <name evidence="12" type="ORF">FHS49_001516</name>
</gene>
<organism evidence="12 13">
    <name type="scientific">Sphingobium boeckii</name>
    <dbReference type="NCBI Taxonomy" id="1082345"/>
    <lineage>
        <taxon>Bacteria</taxon>
        <taxon>Pseudomonadati</taxon>
        <taxon>Pseudomonadota</taxon>
        <taxon>Alphaproteobacteria</taxon>
        <taxon>Sphingomonadales</taxon>
        <taxon>Sphingomonadaceae</taxon>
        <taxon>Sphingobium</taxon>
    </lineage>
</organism>
<evidence type="ECO:0000256" key="8">
    <source>
        <dbReference type="PROSITE-ProRule" id="PRU01360"/>
    </source>
</evidence>
<sequence length="729" mass="80291">MAEASDESSPEATETAAEIIVNGDIAFRNRTEDANPVLSYDLEYFQRFEPVSVGEMLKRVPGVTFTSDVLEYDGAQMRGLPPGFTQVLINGRRAPGGESDRSFFVDRIPAELVERIEIVRAPRADQPSEGIAGTLNVITKESATFQGGFAKAGMLINEDGGVRPSGALAYAGKLGDATSFWIAGNYQERRNPKKKVSLRFSDFTTGPLDETNDDFDNTELQDDTRDGRDISGNAEITHQFAGGGRIRIGGFVVDTNRDEDETSLTYEGGDLDFDGAEVQHEDIHQKTYAITSDAVIPIGGLELGLAASWNGYRENTDVILSEAGDEDLSDLAIVETEALDIKDDEYTGTLSLTYGKDTPFRIKGGIDLLSKTRNGANTVFNVEDDEAEDPDPAVNFRIKEKRYDPYVRLTFEPSSALSLDAGLRYEITRRTTTNAGDSVSYNSESLNPSFHARYAVGGADQIRFSVARTVRRPSYDLISPYEQEESPGDDDITIGNPALKNERAWGVDLGYEHSLGSRGIFGVNAFYRKISDLTELVAGDDVLDDDGDPIGSYYTPQNIGSGKVWGLELDFSAPLTALGMPDTGLFANYTYLDSETTDPFTSEKRRFNNQPHHVYNIGFIQTVRAADASFGATISGRSKAVESNFDETVELSYTPDLEAFVEKRFGTNFVLRLSAQNLLNRKKKEAFLKYDGDSYDEILANRAAGDVDEYEREQEQSGRLFQVTLRAAF</sequence>
<dbReference type="PANTHER" id="PTHR40980:SF4">
    <property type="entry name" value="TONB-DEPENDENT RECEPTOR-LIKE BETA-BARREL DOMAIN-CONTAINING PROTEIN"/>
    <property type="match status" value="1"/>
</dbReference>
<evidence type="ECO:0000259" key="11">
    <source>
        <dbReference type="Pfam" id="PF07715"/>
    </source>
</evidence>
<dbReference type="InterPro" id="IPR037066">
    <property type="entry name" value="Plug_dom_sf"/>
</dbReference>
<evidence type="ECO:0000256" key="1">
    <source>
        <dbReference type="ARBA" id="ARBA00004571"/>
    </source>
</evidence>
<keyword evidence="6 8" id="KW-0472">Membrane</keyword>
<evidence type="ECO:0000256" key="2">
    <source>
        <dbReference type="ARBA" id="ARBA00022448"/>
    </source>
</evidence>
<dbReference type="Gene3D" id="2.40.170.20">
    <property type="entry name" value="TonB-dependent receptor, beta-barrel domain"/>
    <property type="match status" value="1"/>
</dbReference>
<dbReference type="PANTHER" id="PTHR40980">
    <property type="entry name" value="PLUG DOMAIN-CONTAINING PROTEIN"/>
    <property type="match status" value="1"/>
</dbReference>
<dbReference type="Pfam" id="PF07715">
    <property type="entry name" value="Plug"/>
    <property type="match status" value="1"/>
</dbReference>
<evidence type="ECO:0000256" key="5">
    <source>
        <dbReference type="ARBA" id="ARBA00023077"/>
    </source>
</evidence>
<dbReference type="Pfam" id="PF00593">
    <property type="entry name" value="TonB_dep_Rec_b-barrel"/>
    <property type="match status" value="1"/>
</dbReference>
<keyword evidence="2 8" id="KW-0813">Transport</keyword>
<dbReference type="SUPFAM" id="SSF56935">
    <property type="entry name" value="Porins"/>
    <property type="match status" value="1"/>
</dbReference>